<dbReference type="Proteomes" id="UP001567538">
    <property type="component" value="Unassembled WGS sequence"/>
</dbReference>
<dbReference type="EMBL" id="JBEAFC010000014">
    <property type="protein sequence ID" value="KAL1533648.1"/>
    <property type="molecule type" value="Genomic_DNA"/>
</dbReference>
<accession>A0ABD1FRL6</accession>
<sequence>MEKLSNVAGLSSNDQELPAEFIRPEAEVPVVDFGDPESLVRAVYEASSKWGLFQIVNHSISKEVIEHLQRVGRQFFELPNEEKMAYAKDPESKNIDGYGSRHRNGWVDHLFNKIWPPNVVEYRFWPKNPSDYRYFCLILILAWNL</sequence>
<name>A0ABD1FRL6_SALDI</name>
<keyword evidence="4" id="KW-0560">Oxidoreductase</keyword>
<keyword evidence="5" id="KW-1185">Reference proteome</keyword>
<keyword evidence="1" id="KW-0479">Metal-binding</keyword>
<dbReference type="InterPro" id="IPR026992">
    <property type="entry name" value="DIOX_N"/>
</dbReference>
<dbReference type="GO" id="GO:0046872">
    <property type="term" value="F:metal ion binding"/>
    <property type="evidence" value="ECO:0007669"/>
    <property type="project" value="UniProtKB-KW"/>
</dbReference>
<organism evidence="4 5">
    <name type="scientific">Salvia divinorum</name>
    <name type="common">Maria pastora</name>
    <name type="synonym">Diviner's sage</name>
    <dbReference type="NCBI Taxonomy" id="28513"/>
    <lineage>
        <taxon>Eukaryota</taxon>
        <taxon>Viridiplantae</taxon>
        <taxon>Streptophyta</taxon>
        <taxon>Embryophyta</taxon>
        <taxon>Tracheophyta</taxon>
        <taxon>Spermatophyta</taxon>
        <taxon>Magnoliopsida</taxon>
        <taxon>eudicotyledons</taxon>
        <taxon>Gunneridae</taxon>
        <taxon>Pentapetalae</taxon>
        <taxon>asterids</taxon>
        <taxon>lamiids</taxon>
        <taxon>Lamiales</taxon>
        <taxon>Lamiaceae</taxon>
        <taxon>Nepetoideae</taxon>
        <taxon>Mentheae</taxon>
        <taxon>Salviinae</taxon>
        <taxon>Salvia</taxon>
        <taxon>Salvia subgen. Calosphace</taxon>
    </lineage>
</organism>
<feature type="domain" description="Non-haem dioxygenase N-terminal" evidence="3">
    <location>
        <begin position="28"/>
        <end position="115"/>
    </location>
</feature>
<reference evidence="4 5" key="1">
    <citation type="submission" date="2024-06" db="EMBL/GenBank/DDBJ databases">
        <title>A chromosome level genome sequence of Diviner's sage (Salvia divinorum).</title>
        <authorList>
            <person name="Ford S.A."/>
            <person name="Ro D.-K."/>
            <person name="Ness R.W."/>
            <person name="Phillips M.A."/>
        </authorList>
    </citation>
    <scope>NUCLEOTIDE SEQUENCE [LARGE SCALE GENOMIC DNA]</scope>
    <source>
        <strain evidence="4">SAF-2024a</strain>
        <tissue evidence="4">Leaf</tissue>
    </source>
</reference>
<dbReference type="Gene3D" id="2.60.120.330">
    <property type="entry name" value="B-lactam Antibiotic, Isopenicillin N Synthase, Chain"/>
    <property type="match status" value="1"/>
</dbReference>
<dbReference type="InterPro" id="IPR027443">
    <property type="entry name" value="IPNS-like_sf"/>
</dbReference>
<gene>
    <name evidence="4" type="primary">FLS1</name>
    <name evidence="4" type="ORF">AAHA92_33507</name>
</gene>
<protein>
    <submittedName>
        <fullName evidence="4">Iron ascorbate-dependent oxidoreductase</fullName>
        <ecNumber evidence="4">1.14.20.6</ecNumber>
    </submittedName>
</protein>
<evidence type="ECO:0000313" key="5">
    <source>
        <dbReference type="Proteomes" id="UP001567538"/>
    </source>
</evidence>
<dbReference type="AlphaFoldDB" id="A0ABD1FRL6"/>
<evidence type="ECO:0000259" key="3">
    <source>
        <dbReference type="Pfam" id="PF14226"/>
    </source>
</evidence>
<evidence type="ECO:0000256" key="2">
    <source>
        <dbReference type="ARBA" id="ARBA00023004"/>
    </source>
</evidence>
<proteinExistence type="predicted"/>
<dbReference type="InterPro" id="IPR050231">
    <property type="entry name" value="Iron_ascorbate_oxido_reductase"/>
</dbReference>
<evidence type="ECO:0000256" key="1">
    <source>
        <dbReference type="ARBA" id="ARBA00022723"/>
    </source>
</evidence>
<dbReference type="GO" id="GO:0045431">
    <property type="term" value="F:flavonol synthase activity"/>
    <property type="evidence" value="ECO:0007669"/>
    <property type="project" value="UniProtKB-EC"/>
</dbReference>
<comment type="caution">
    <text evidence="4">The sequence shown here is derived from an EMBL/GenBank/DDBJ whole genome shotgun (WGS) entry which is preliminary data.</text>
</comment>
<dbReference type="EC" id="1.14.20.6" evidence="4"/>
<dbReference type="PANTHER" id="PTHR47990">
    <property type="entry name" value="2-OXOGLUTARATE (2OG) AND FE(II)-DEPENDENT OXYGENASE SUPERFAMILY PROTEIN-RELATED"/>
    <property type="match status" value="1"/>
</dbReference>
<evidence type="ECO:0000313" key="4">
    <source>
        <dbReference type="EMBL" id="KAL1533648.1"/>
    </source>
</evidence>
<dbReference type="Pfam" id="PF14226">
    <property type="entry name" value="DIOX_N"/>
    <property type="match status" value="1"/>
</dbReference>
<dbReference type="SUPFAM" id="SSF51197">
    <property type="entry name" value="Clavaminate synthase-like"/>
    <property type="match status" value="1"/>
</dbReference>
<keyword evidence="2" id="KW-0408">Iron</keyword>